<evidence type="ECO:0000313" key="3">
    <source>
        <dbReference type="Proteomes" id="UP000233200"/>
    </source>
</evidence>
<evidence type="ECO:0000256" key="1">
    <source>
        <dbReference type="SAM" id="MobiDB-lite"/>
    </source>
</evidence>
<reference evidence="2" key="1">
    <citation type="submission" date="2025-08" db="UniProtKB">
        <authorList>
            <consortium name="Ensembl"/>
        </authorList>
    </citation>
    <scope>IDENTIFICATION</scope>
</reference>
<dbReference type="AlphaFoldDB" id="A0A2K6NZZ6"/>
<dbReference type="InterPro" id="IPR040120">
    <property type="entry name" value="C19orf44-like"/>
</dbReference>
<dbReference type="GeneTree" id="ENSGT00390000002505"/>
<protein>
    <submittedName>
        <fullName evidence="2">Uncharacterized protein</fullName>
    </submittedName>
</protein>
<dbReference type="PANTHER" id="PTHR22409">
    <property type="entry name" value="CHROMOSOME 19 OPEN READING FRAME 44"/>
    <property type="match status" value="1"/>
</dbReference>
<accession>A0A2K6NZZ6</accession>
<feature type="region of interest" description="Disordered" evidence="1">
    <location>
        <begin position="136"/>
        <end position="240"/>
    </location>
</feature>
<evidence type="ECO:0000313" key="2">
    <source>
        <dbReference type="Ensembl" id="ENSRROP00000009858.1"/>
    </source>
</evidence>
<name>A0A2K6NZZ6_RHIRO</name>
<keyword evidence="3" id="KW-1185">Reference proteome</keyword>
<reference evidence="2" key="2">
    <citation type="submission" date="2025-09" db="UniProtKB">
        <authorList>
            <consortium name="Ensembl"/>
        </authorList>
    </citation>
    <scope>IDENTIFICATION</scope>
</reference>
<proteinExistence type="predicted"/>
<feature type="compositionally biased region" description="Polar residues" evidence="1">
    <location>
        <begin position="136"/>
        <end position="162"/>
    </location>
</feature>
<dbReference type="Ensembl" id="ENSRROT00000033951.1">
    <property type="protein sequence ID" value="ENSRROP00000009858.1"/>
    <property type="gene ID" value="ENSRROG00000029349.1"/>
</dbReference>
<organism evidence="2 3">
    <name type="scientific">Rhinopithecus roxellana</name>
    <name type="common">Golden snub-nosed monkey</name>
    <name type="synonym">Pygathrix roxellana</name>
    <dbReference type="NCBI Taxonomy" id="61622"/>
    <lineage>
        <taxon>Eukaryota</taxon>
        <taxon>Metazoa</taxon>
        <taxon>Chordata</taxon>
        <taxon>Craniata</taxon>
        <taxon>Vertebrata</taxon>
        <taxon>Euteleostomi</taxon>
        <taxon>Mammalia</taxon>
        <taxon>Eutheria</taxon>
        <taxon>Euarchontoglires</taxon>
        <taxon>Primates</taxon>
        <taxon>Haplorrhini</taxon>
        <taxon>Catarrhini</taxon>
        <taxon>Cercopithecidae</taxon>
        <taxon>Colobinae</taxon>
        <taxon>Rhinopithecus</taxon>
    </lineage>
</organism>
<dbReference type="Proteomes" id="UP000233200">
    <property type="component" value="Unplaced"/>
</dbReference>
<dbReference type="PANTHER" id="PTHR22409:SF2">
    <property type="entry name" value="CHROMOSOME 19 OPEN READING FRAME 44"/>
    <property type="match status" value="1"/>
</dbReference>
<sequence length="259" mass="28717">MASARKASCPMHNVFGDFSDTSLEDSTMEEIRNFQISRNLTKIAPGHSRFLKRNQTLENPVLGSGPSLASSRPPTTASRIRANAALMKLAQLETWIMNRKLQRNLSDTESDSMITNASLPKRADRILSGGAIELASQNTDNTSQTQARELPVTENNAQNTKVSRFLKKKQPSVENISPEAPVGKERTLQTPKQKKPARTFDSPDSDEEEMKVLLGSLMDSSREKKTSQGFSSVNVSEEEERKLLSSLDRTLDTLNPLQV</sequence>